<sequence length="166" mass="18568">MKSKKREPIVAFVACQVKMSRKPIIVVEEETEDIIPGPSRGTRTRSQLDMSSTLRSLNDSERWGDLNMPAEVFAQGCNLLRQAALGNQDGMEQILNRNPKLLGFKDYDRRQLSIRLDNIGLQCTLQHLKANSTFANISLEKARTSIEAIDGVVPLSTMLIGIVMPR</sequence>
<comment type="caution">
    <text evidence="1">The sequence shown here is derived from an EMBL/GenBank/DDBJ whole genome shotgun (WGS) entry which is preliminary data.</text>
</comment>
<dbReference type="Proteomes" id="UP001295423">
    <property type="component" value="Unassembled WGS sequence"/>
</dbReference>
<reference evidence="1" key="1">
    <citation type="submission" date="2023-08" db="EMBL/GenBank/DDBJ databases">
        <authorList>
            <person name="Audoor S."/>
            <person name="Bilcke G."/>
        </authorList>
    </citation>
    <scope>NUCLEOTIDE SEQUENCE</scope>
</reference>
<accession>A0AAD2PXK4</accession>
<gene>
    <name evidence="1" type="ORF">CYCCA115_LOCUS22242</name>
</gene>
<evidence type="ECO:0000313" key="1">
    <source>
        <dbReference type="EMBL" id="CAJ1966659.1"/>
    </source>
</evidence>
<dbReference type="AlphaFoldDB" id="A0AAD2PXK4"/>
<proteinExistence type="predicted"/>
<protein>
    <submittedName>
        <fullName evidence="1">Uncharacterized protein</fullName>
    </submittedName>
</protein>
<organism evidence="1 2">
    <name type="scientific">Cylindrotheca closterium</name>
    <dbReference type="NCBI Taxonomy" id="2856"/>
    <lineage>
        <taxon>Eukaryota</taxon>
        <taxon>Sar</taxon>
        <taxon>Stramenopiles</taxon>
        <taxon>Ochrophyta</taxon>
        <taxon>Bacillariophyta</taxon>
        <taxon>Bacillariophyceae</taxon>
        <taxon>Bacillariophycidae</taxon>
        <taxon>Bacillariales</taxon>
        <taxon>Bacillariaceae</taxon>
        <taxon>Cylindrotheca</taxon>
    </lineage>
</organism>
<keyword evidence="2" id="KW-1185">Reference proteome</keyword>
<name>A0AAD2PXK4_9STRA</name>
<evidence type="ECO:0000313" key="2">
    <source>
        <dbReference type="Proteomes" id="UP001295423"/>
    </source>
</evidence>
<dbReference type="EMBL" id="CAKOGP040002312">
    <property type="protein sequence ID" value="CAJ1966659.1"/>
    <property type="molecule type" value="Genomic_DNA"/>
</dbReference>